<reference evidence="3 5" key="3">
    <citation type="submission" date="2019-08" db="EMBL/GenBank/DDBJ databases">
        <authorList>
            <person name="Kuhnert P."/>
        </authorList>
    </citation>
    <scope>NUCLEOTIDE SEQUENCE [LARGE SCALE GENOMIC DNA]</scope>
    <source>
        <strain evidence="3 5">B36.5</strain>
    </source>
</reference>
<gene>
    <name evidence="3" type="ORF">FUT82_14265</name>
    <name evidence="2" type="ORF">TPHV1_190027</name>
</gene>
<dbReference type="EMBL" id="CP042817">
    <property type="protein sequence ID" value="QEJ99039.1"/>
    <property type="molecule type" value="Genomic_DNA"/>
</dbReference>
<protein>
    <submittedName>
        <fullName evidence="2">Uncharacterized protein</fullName>
    </submittedName>
</protein>
<dbReference type="EMBL" id="CDNC01000011">
    <property type="protein sequence ID" value="CEM61420.1"/>
    <property type="molecule type" value="Genomic_DNA"/>
</dbReference>
<evidence type="ECO:0000313" key="5">
    <source>
        <dbReference type="Proteomes" id="UP000323594"/>
    </source>
</evidence>
<keyword evidence="4" id="KW-1185">Reference proteome</keyword>
<dbReference type="RefSeq" id="WP_024753045.1">
    <property type="nucleotide sequence ID" value="NZ_CDNC01000011.1"/>
</dbReference>
<name>A0A0B7GWS4_TREPH</name>
<feature type="chain" id="PRO_5041596594" evidence="1">
    <location>
        <begin position="20"/>
        <end position="319"/>
    </location>
</feature>
<reference evidence="4" key="2">
    <citation type="submission" date="2015-01" db="EMBL/GenBank/DDBJ databases">
        <authorList>
            <person name="Manzoor Shahid"/>
            <person name="Zubair Saima"/>
        </authorList>
    </citation>
    <scope>NUCLEOTIDE SEQUENCE [LARGE SCALE GENOMIC DNA]</scope>
    <source>
        <strain evidence="4">V1</strain>
    </source>
</reference>
<reference evidence="2" key="1">
    <citation type="submission" date="2015-01" db="EMBL/GenBank/DDBJ databases">
        <authorList>
            <person name="Xiang T."/>
            <person name="Song Y."/>
            <person name="Huang L."/>
            <person name="Wang B."/>
            <person name="Wu P."/>
        </authorList>
    </citation>
    <scope>NUCLEOTIDE SEQUENCE [LARGE SCALE GENOMIC DNA]</scope>
    <source>
        <strain evidence="2">V1</strain>
    </source>
</reference>
<feature type="signal peptide" evidence="1">
    <location>
        <begin position="1"/>
        <end position="19"/>
    </location>
</feature>
<evidence type="ECO:0000256" key="1">
    <source>
        <dbReference type="SAM" id="SignalP"/>
    </source>
</evidence>
<dbReference type="OrthoDB" id="9800755at2"/>
<keyword evidence="1" id="KW-0732">Signal</keyword>
<dbReference type="AlphaFoldDB" id="A0A0B7GWS4"/>
<dbReference type="Proteomes" id="UP000042527">
    <property type="component" value="Unassembled WGS sequence"/>
</dbReference>
<dbReference type="Proteomes" id="UP000323594">
    <property type="component" value="Chromosome"/>
</dbReference>
<evidence type="ECO:0000313" key="2">
    <source>
        <dbReference type="EMBL" id="CEM61420.1"/>
    </source>
</evidence>
<organism evidence="2 4">
    <name type="scientific">Treponema phagedenis</name>
    <dbReference type="NCBI Taxonomy" id="162"/>
    <lineage>
        <taxon>Bacteria</taxon>
        <taxon>Pseudomonadati</taxon>
        <taxon>Spirochaetota</taxon>
        <taxon>Spirochaetia</taxon>
        <taxon>Spirochaetales</taxon>
        <taxon>Treponemataceae</taxon>
        <taxon>Treponema</taxon>
    </lineage>
</organism>
<accession>A0A0B7GWS4</accession>
<sequence>MRKIIATLLISFFCFTGFAAEESSQSTENMPQENNVKFSTEVGLTATFPAAALISVKEKIKIPAMNFNSPLTQGNNVTIKIGMELSPLTLEGKTEVVWTPIAFLELYGSLFAGSGWNIVRKKASDSLFGLAEALPAADKTTRYVPFNFTKTYWGGQLGGAFQFDLGAVIKHDWAHVVFRTDQVAKYSALSGMSKDKSWVYQAGAPRRNGWQYIGSYVFGYQMPIPLNMIAMMAETTKDLHKTPANRKDWGEDKMQVVFGPVFNFKILEWMDLMLAVQAETKNQYVSPNDFYQYRKLANPTRKVFFKRAALIFTMTFNHN</sequence>
<evidence type="ECO:0000313" key="3">
    <source>
        <dbReference type="EMBL" id="QEJ99039.1"/>
    </source>
</evidence>
<evidence type="ECO:0000313" key="4">
    <source>
        <dbReference type="Proteomes" id="UP000042527"/>
    </source>
</evidence>
<proteinExistence type="predicted"/>